<comment type="caution">
    <text evidence="1">The sequence shown here is derived from an EMBL/GenBank/DDBJ whole genome shotgun (WGS) entry which is preliminary data.</text>
</comment>
<organism evidence="1 2">
    <name type="scientific">Clostridium tagluense</name>
    <dbReference type="NCBI Taxonomy" id="360422"/>
    <lineage>
        <taxon>Bacteria</taxon>
        <taxon>Bacillati</taxon>
        <taxon>Bacillota</taxon>
        <taxon>Clostridia</taxon>
        <taxon>Eubacteriales</taxon>
        <taxon>Clostridiaceae</taxon>
        <taxon>Clostridium</taxon>
    </lineage>
</organism>
<dbReference type="GO" id="GO:0003676">
    <property type="term" value="F:nucleic acid binding"/>
    <property type="evidence" value="ECO:0007669"/>
    <property type="project" value="InterPro"/>
</dbReference>
<accession>A0A401UQ69</accession>
<dbReference type="InterPro" id="IPR011856">
    <property type="entry name" value="tRNA_endonuc-like_dom_sf"/>
</dbReference>
<gene>
    <name evidence="1" type="ORF">Ctaglu_33260</name>
</gene>
<dbReference type="EMBL" id="BHYK01000021">
    <property type="protein sequence ID" value="GCD11703.1"/>
    <property type="molecule type" value="Genomic_DNA"/>
</dbReference>
<reference evidence="1 2" key="1">
    <citation type="submission" date="2018-11" db="EMBL/GenBank/DDBJ databases">
        <title>Genome sequencing and assembly of Clostridium tagluense strain A121.</title>
        <authorList>
            <person name="Murakami T."/>
            <person name="Segawa T."/>
            <person name="Shcherbakova V.A."/>
            <person name="Mori H."/>
            <person name="Yoshimura Y."/>
        </authorList>
    </citation>
    <scope>NUCLEOTIDE SEQUENCE [LARGE SCALE GENOMIC DNA]</scope>
    <source>
        <strain evidence="1 2">A121</strain>
    </source>
</reference>
<proteinExistence type="predicted"/>
<keyword evidence="2" id="KW-1185">Reference proteome</keyword>
<evidence type="ECO:0000313" key="2">
    <source>
        <dbReference type="Proteomes" id="UP000287872"/>
    </source>
</evidence>
<sequence>MIWFKEIDKCYLITSEKMQETKDTIGRKSIPLAWFSDIGNATEVIDFEFIEHIEKNYKKRVS</sequence>
<dbReference type="Proteomes" id="UP000287872">
    <property type="component" value="Unassembled WGS sequence"/>
</dbReference>
<name>A0A401UQ69_9CLOT</name>
<dbReference type="AlphaFoldDB" id="A0A401UQ69"/>
<evidence type="ECO:0000313" key="1">
    <source>
        <dbReference type="EMBL" id="GCD11703.1"/>
    </source>
</evidence>
<protein>
    <submittedName>
        <fullName evidence="1">Uncharacterized protein</fullName>
    </submittedName>
</protein>
<dbReference type="Gene3D" id="3.40.1350.10">
    <property type="match status" value="1"/>
</dbReference>